<gene>
    <name evidence="5" type="ORF">BCR43DRAFT_479395</name>
</gene>
<evidence type="ECO:0000256" key="3">
    <source>
        <dbReference type="PROSITE-ProRule" id="PRU00339"/>
    </source>
</evidence>
<proteinExistence type="inferred from homology"/>
<feature type="repeat" description="TPR" evidence="3">
    <location>
        <begin position="720"/>
        <end position="753"/>
    </location>
</feature>
<feature type="region of interest" description="Disordered" evidence="4">
    <location>
        <begin position="483"/>
        <end position="539"/>
    </location>
</feature>
<evidence type="ECO:0000313" key="6">
    <source>
        <dbReference type="Proteomes" id="UP000242180"/>
    </source>
</evidence>
<sequence>MVITRRSLEFLPVAYERGEYTLPSGSSASPEERSAEVKEKEERLFRLELSQLHILYRKMLFDTVSIPHAGQVHHDLVYWVNQIAKDVQRILWPTADLREFKESLFQVVSRSFNSPSVMRALFYVHAMLGELTEALQALHAYLYLVGLISQATDDIKGTGEASLLGKDGVMRAVPSNHEGMLRELVRDSVEDNASQEGADENRRSMAAHRSSEQEPPVEILRVLLSAARLCCTDLDEPVKAVELAKLALLELQVRPTDRECQVLAGAVHRVAGAAYSFQASKTIDPDRRPEFHRTAKKYILQAVEIDGEAWQSWYQLALERCQSRDIEHGIDAIVKALQLNASHIPSWHLLALALSCPKIRSNNPDALIKALESCDAGLRVPLDGIWATDEDLGWQPNYEQFVERLELQVTRALVLSKIEGYDSALGALQNAFAAFASLPPEHQQQMSSGAGDVAYTHGPLAVTSGSLYNLSEAELSGSFASGQVSAVPNDQRQPQQQGSLPNLPQTQQTRAGLMQKTDSSDPSVQTAPAARPSKEQYGIRLFRHRNTGSKTRGTQPAQASVLSVQTTPTIAPTSAAGGTATAPQAGMDAQKLRPSARCRTRQKGSARLLCDLWLVAARLYLQQQRWDEALKAVEEAEQIEWSTYADLWCVLGQVRFAQPPQDEENSLTTAIACFLKGLACDTNDVGCRLWLARACTAVQQDTMAQGILDRLTRGPGWDCPEAWFFLGRIHDEHGRAERAKECFLYALELERSQPIRSFSRVSRFPGYFWHLGEV</sequence>
<dbReference type="InterPro" id="IPR051722">
    <property type="entry name" value="Endocytosis_PI4K-reg_protein"/>
</dbReference>
<feature type="region of interest" description="Disordered" evidence="4">
    <location>
        <begin position="186"/>
        <end position="213"/>
    </location>
</feature>
<dbReference type="PROSITE" id="PS50005">
    <property type="entry name" value="TPR"/>
    <property type="match status" value="1"/>
</dbReference>
<dbReference type="InterPro" id="IPR011990">
    <property type="entry name" value="TPR-like_helical_dom_sf"/>
</dbReference>
<dbReference type="SMART" id="SM00028">
    <property type="entry name" value="TPR"/>
    <property type="match status" value="4"/>
</dbReference>
<evidence type="ECO:0000256" key="4">
    <source>
        <dbReference type="SAM" id="MobiDB-lite"/>
    </source>
</evidence>
<dbReference type="InParanoid" id="A0A1X2H336"/>
<feature type="compositionally biased region" description="Polar residues" evidence="4">
    <location>
        <begin position="483"/>
        <end position="526"/>
    </location>
</feature>
<dbReference type="OrthoDB" id="29013at2759"/>
<dbReference type="SUPFAM" id="SSF48452">
    <property type="entry name" value="TPR-like"/>
    <property type="match status" value="1"/>
</dbReference>
<comment type="function">
    <text evidence="1">Involved in endocytosis.</text>
</comment>
<evidence type="ECO:0000256" key="1">
    <source>
        <dbReference type="ARBA" id="ARBA00002550"/>
    </source>
</evidence>
<dbReference type="EMBL" id="MCGN01000010">
    <property type="protein sequence ID" value="ORY92222.1"/>
    <property type="molecule type" value="Genomic_DNA"/>
</dbReference>
<dbReference type="Gene3D" id="1.25.40.10">
    <property type="entry name" value="Tetratricopeptide repeat domain"/>
    <property type="match status" value="2"/>
</dbReference>
<evidence type="ECO:0000256" key="2">
    <source>
        <dbReference type="ARBA" id="ARBA00038251"/>
    </source>
</evidence>
<keyword evidence="6" id="KW-1185">Reference proteome</keyword>
<dbReference type="AlphaFoldDB" id="A0A1X2H336"/>
<reference evidence="5 6" key="1">
    <citation type="submission" date="2016-07" db="EMBL/GenBank/DDBJ databases">
        <title>Pervasive Adenine N6-methylation of Active Genes in Fungi.</title>
        <authorList>
            <consortium name="DOE Joint Genome Institute"/>
            <person name="Mondo S.J."/>
            <person name="Dannebaum R.O."/>
            <person name="Kuo R.C."/>
            <person name="Labutti K."/>
            <person name="Haridas S."/>
            <person name="Kuo A."/>
            <person name="Salamov A."/>
            <person name="Ahrendt S.R."/>
            <person name="Lipzen A."/>
            <person name="Sullivan W."/>
            <person name="Andreopoulos W.B."/>
            <person name="Clum A."/>
            <person name="Lindquist E."/>
            <person name="Daum C."/>
            <person name="Ramamoorthy G.K."/>
            <person name="Gryganskyi A."/>
            <person name="Culley D."/>
            <person name="Magnuson J.K."/>
            <person name="James T.Y."/>
            <person name="O'Malley M.A."/>
            <person name="Stajich J.E."/>
            <person name="Spatafora J.W."/>
            <person name="Visel A."/>
            <person name="Grigoriev I.V."/>
        </authorList>
    </citation>
    <scope>NUCLEOTIDE SEQUENCE [LARGE SCALE GENOMIC DNA]</scope>
    <source>
        <strain evidence="5 6">NRRL 2496</strain>
    </source>
</reference>
<dbReference type="PANTHER" id="PTHR23083">
    <property type="entry name" value="TETRATRICOPEPTIDE REPEAT PROTEIN, TPR"/>
    <property type="match status" value="1"/>
</dbReference>
<protein>
    <submittedName>
        <fullName evidence="5">Uncharacterized protein</fullName>
    </submittedName>
</protein>
<evidence type="ECO:0000313" key="5">
    <source>
        <dbReference type="EMBL" id="ORY92222.1"/>
    </source>
</evidence>
<keyword evidence="3" id="KW-0802">TPR repeat</keyword>
<dbReference type="Pfam" id="PF13181">
    <property type="entry name" value="TPR_8"/>
    <property type="match status" value="1"/>
</dbReference>
<dbReference type="STRING" id="13706.A0A1X2H336"/>
<organism evidence="5 6">
    <name type="scientific">Syncephalastrum racemosum</name>
    <name type="common">Filamentous fungus</name>
    <dbReference type="NCBI Taxonomy" id="13706"/>
    <lineage>
        <taxon>Eukaryota</taxon>
        <taxon>Fungi</taxon>
        <taxon>Fungi incertae sedis</taxon>
        <taxon>Mucoromycota</taxon>
        <taxon>Mucoromycotina</taxon>
        <taxon>Mucoromycetes</taxon>
        <taxon>Mucorales</taxon>
        <taxon>Syncephalastraceae</taxon>
        <taxon>Syncephalastrum</taxon>
    </lineage>
</organism>
<dbReference type="InterPro" id="IPR019734">
    <property type="entry name" value="TPR_rpt"/>
</dbReference>
<name>A0A1X2H336_SYNRA</name>
<feature type="region of interest" description="Disordered" evidence="4">
    <location>
        <begin position="572"/>
        <end position="597"/>
    </location>
</feature>
<accession>A0A1X2H336</accession>
<comment type="caution">
    <text evidence="5">The sequence shown here is derived from an EMBL/GenBank/DDBJ whole genome shotgun (WGS) entry which is preliminary data.</text>
</comment>
<feature type="compositionally biased region" description="Low complexity" evidence="4">
    <location>
        <begin position="572"/>
        <end position="586"/>
    </location>
</feature>
<dbReference type="Proteomes" id="UP000242180">
    <property type="component" value="Unassembled WGS sequence"/>
</dbReference>
<dbReference type="PANTHER" id="PTHR23083:SF464">
    <property type="entry name" value="TETRATRICOPEPTIDE REPEAT DOMAIN 7, ISOFORM A"/>
    <property type="match status" value="1"/>
</dbReference>
<comment type="similarity">
    <text evidence="2">Belongs to the YPP1 family.</text>
</comment>